<accession>A0A251SK39</accession>
<dbReference type="AlphaFoldDB" id="A0A251SK39"/>
<dbReference type="Proteomes" id="UP000215914">
    <property type="component" value="Chromosome 14"/>
</dbReference>
<gene>
    <name evidence="1" type="ORF">HannXRQ_Chr14g0453961</name>
</gene>
<protein>
    <submittedName>
        <fullName evidence="1">Uncharacterized protein</fullName>
    </submittedName>
</protein>
<keyword evidence="2" id="KW-1185">Reference proteome</keyword>
<dbReference type="InParanoid" id="A0A251SK39"/>
<sequence>MNIIGITRAWAKHGRLTGQDEARKRLRARMHKVSAYDQTYEYMNARNKLNDETCGIYDSKLNLRDLECQTWKFNLLKQKSHTHPHNVCV</sequence>
<proteinExistence type="predicted"/>
<organism evidence="1 2">
    <name type="scientific">Helianthus annuus</name>
    <name type="common">Common sunflower</name>
    <dbReference type="NCBI Taxonomy" id="4232"/>
    <lineage>
        <taxon>Eukaryota</taxon>
        <taxon>Viridiplantae</taxon>
        <taxon>Streptophyta</taxon>
        <taxon>Embryophyta</taxon>
        <taxon>Tracheophyta</taxon>
        <taxon>Spermatophyta</taxon>
        <taxon>Magnoliopsida</taxon>
        <taxon>eudicotyledons</taxon>
        <taxon>Gunneridae</taxon>
        <taxon>Pentapetalae</taxon>
        <taxon>asterids</taxon>
        <taxon>campanulids</taxon>
        <taxon>Asterales</taxon>
        <taxon>Asteraceae</taxon>
        <taxon>Asteroideae</taxon>
        <taxon>Heliantheae alliance</taxon>
        <taxon>Heliantheae</taxon>
        <taxon>Helianthus</taxon>
    </lineage>
</organism>
<evidence type="ECO:0000313" key="1">
    <source>
        <dbReference type="EMBL" id="OTF99199.1"/>
    </source>
</evidence>
<reference evidence="2" key="1">
    <citation type="journal article" date="2017" name="Nature">
        <title>The sunflower genome provides insights into oil metabolism, flowering and Asterid evolution.</title>
        <authorList>
            <person name="Badouin H."/>
            <person name="Gouzy J."/>
            <person name="Grassa C.J."/>
            <person name="Murat F."/>
            <person name="Staton S.E."/>
            <person name="Cottret L."/>
            <person name="Lelandais-Briere C."/>
            <person name="Owens G.L."/>
            <person name="Carrere S."/>
            <person name="Mayjonade B."/>
            <person name="Legrand L."/>
            <person name="Gill N."/>
            <person name="Kane N.C."/>
            <person name="Bowers J.E."/>
            <person name="Hubner S."/>
            <person name="Bellec A."/>
            <person name="Berard A."/>
            <person name="Berges H."/>
            <person name="Blanchet N."/>
            <person name="Boniface M.C."/>
            <person name="Brunel D."/>
            <person name="Catrice O."/>
            <person name="Chaidir N."/>
            <person name="Claudel C."/>
            <person name="Donnadieu C."/>
            <person name="Faraut T."/>
            <person name="Fievet G."/>
            <person name="Helmstetter N."/>
            <person name="King M."/>
            <person name="Knapp S.J."/>
            <person name="Lai Z."/>
            <person name="Le Paslier M.C."/>
            <person name="Lippi Y."/>
            <person name="Lorenzon L."/>
            <person name="Mandel J.R."/>
            <person name="Marage G."/>
            <person name="Marchand G."/>
            <person name="Marquand E."/>
            <person name="Bret-Mestries E."/>
            <person name="Morien E."/>
            <person name="Nambeesan S."/>
            <person name="Nguyen T."/>
            <person name="Pegot-Espagnet P."/>
            <person name="Pouilly N."/>
            <person name="Raftis F."/>
            <person name="Sallet E."/>
            <person name="Schiex T."/>
            <person name="Thomas J."/>
            <person name="Vandecasteele C."/>
            <person name="Vares D."/>
            <person name="Vear F."/>
            <person name="Vautrin S."/>
            <person name="Crespi M."/>
            <person name="Mangin B."/>
            <person name="Burke J.M."/>
            <person name="Salse J."/>
            <person name="Munos S."/>
            <person name="Vincourt P."/>
            <person name="Rieseberg L.H."/>
            <person name="Langlade N.B."/>
        </authorList>
    </citation>
    <scope>NUCLEOTIDE SEQUENCE [LARGE SCALE GENOMIC DNA]</scope>
    <source>
        <strain evidence="2">cv. SF193</strain>
    </source>
</reference>
<evidence type="ECO:0000313" key="2">
    <source>
        <dbReference type="Proteomes" id="UP000215914"/>
    </source>
</evidence>
<dbReference type="EMBL" id="CM007903">
    <property type="protein sequence ID" value="OTF99199.1"/>
    <property type="molecule type" value="Genomic_DNA"/>
</dbReference>
<name>A0A251SK39_HELAN</name>